<organism evidence="1 2">
    <name type="scientific">Streptomyces humicola</name>
    <dbReference type="NCBI Taxonomy" id="2953240"/>
    <lineage>
        <taxon>Bacteria</taxon>
        <taxon>Bacillati</taxon>
        <taxon>Actinomycetota</taxon>
        <taxon>Actinomycetes</taxon>
        <taxon>Kitasatosporales</taxon>
        <taxon>Streptomycetaceae</taxon>
        <taxon>Streptomyces</taxon>
    </lineage>
</organism>
<reference evidence="1" key="1">
    <citation type="submission" date="2022-06" db="EMBL/GenBank/DDBJ databases">
        <title>Draft genome sequence of Streptomyces sp. RB6PN25 isolated from peat swamp forest in Thailand.</title>
        <authorList>
            <person name="Duangmal K."/>
            <person name="Klaysubun C."/>
        </authorList>
    </citation>
    <scope>NUCLEOTIDE SEQUENCE</scope>
    <source>
        <strain evidence="1">RB6PN25</strain>
    </source>
</reference>
<evidence type="ECO:0000313" key="1">
    <source>
        <dbReference type="EMBL" id="MCQ4084702.1"/>
    </source>
</evidence>
<sequence length="73" mass="8103">MALFRRKPVGKPGEWYYCLKHRTAEEGLQCPAKQRMGPYQSRDEAEHAMEIVAERNDEWDAGGPGAGQGGEPG</sequence>
<dbReference type="RefSeq" id="WP_255923781.1">
    <property type="nucleotide sequence ID" value="NZ_JANFNG010000040.1"/>
</dbReference>
<name>A0ABT1Q443_9ACTN</name>
<evidence type="ECO:0008006" key="3">
    <source>
        <dbReference type="Google" id="ProtNLM"/>
    </source>
</evidence>
<dbReference type="EMBL" id="JANFNG010000040">
    <property type="protein sequence ID" value="MCQ4084702.1"/>
    <property type="molecule type" value="Genomic_DNA"/>
</dbReference>
<keyword evidence="2" id="KW-1185">Reference proteome</keyword>
<comment type="caution">
    <text evidence="1">The sequence shown here is derived from an EMBL/GenBank/DDBJ whole genome shotgun (WGS) entry which is preliminary data.</text>
</comment>
<accession>A0ABT1Q443</accession>
<evidence type="ECO:0000313" key="2">
    <source>
        <dbReference type="Proteomes" id="UP001057702"/>
    </source>
</evidence>
<gene>
    <name evidence="1" type="ORF">NGB36_30030</name>
</gene>
<proteinExistence type="predicted"/>
<protein>
    <recommendedName>
        <fullName evidence="3">SPOR domain-containing protein</fullName>
    </recommendedName>
</protein>
<dbReference type="Proteomes" id="UP001057702">
    <property type="component" value="Unassembled WGS sequence"/>
</dbReference>